<dbReference type="Pfam" id="PF13365">
    <property type="entry name" value="Trypsin_2"/>
    <property type="match status" value="1"/>
</dbReference>
<feature type="compositionally biased region" description="Low complexity" evidence="5">
    <location>
        <begin position="62"/>
        <end position="82"/>
    </location>
</feature>
<evidence type="ECO:0000256" key="4">
    <source>
        <dbReference type="ARBA" id="ARBA00022825"/>
    </source>
</evidence>
<protein>
    <submittedName>
        <fullName evidence="7">Trypsin-like peptidase domain protein</fullName>
    </submittedName>
</protein>
<sequence>MITHNLFGDSSPIAHKNTCPPQTHKMRSFPFLAQSLSFSSLPFLGLLWFSAVPIASAWAQNPSPNSAPPLSSAPSSSAPSEAENSKSQDKGQDIVISRPLSFAPIVKKVAPSVVNIAVTEDLNNPHQKRHVLPSVRGTPYEKKFRERMRKHNEETLGAGSGFIIDSTGFIATNSHVVGNADKITVSLSDGTSFPAKVIGVDILTDIAVIKITSPHALPAITWGDSRKIQVGDWIIAAGNPFGLGSSVTAGIVSARGRDIGSSPFDDFLQLDAPINPGNSGGPSFNIAGEVVALNTAIVSPTGSSVGVGFGIPSETAQPIVDELRKNGHIDRGWLGITLENSTNHDGVRIIGVDKNGPAQKAGLQKNDIVISLKGEHVETARGLIRSIAAIHPQSTVNIEIKRKNKTFTLSLTIGYRPIEIDN</sequence>
<keyword evidence="8" id="KW-1185">Reference proteome</keyword>
<name>A0A7H1NUS2_9PROT</name>
<dbReference type="AlphaFoldDB" id="A0A7H1NUS2"/>
<dbReference type="GO" id="GO:0004252">
    <property type="term" value="F:serine-type endopeptidase activity"/>
    <property type="evidence" value="ECO:0007669"/>
    <property type="project" value="InterPro"/>
</dbReference>
<dbReference type="PANTHER" id="PTHR22939">
    <property type="entry name" value="SERINE PROTEASE FAMILY S1C HTRA-RELATED"/>
    <property type="match status" value="1"/>
</dbReference>
<evidence type="ECO:0000256" key="2">
    <source>
        <dbReference type="ARBA" id="ARBA00022670"/>
    </source>
</evidence>
<organism evidence="7 8">
    <name type="scientific">Entomobacter blattae</name>
    <dbReference type="NCBI Taxonomy" id="2762277"/>
    <lineage>
        <taxon>Bacteria</taxon>
        <taxon>Pseudomonadati</taxon>
        <taxon>Pseudomonadota</taxon>
        <taxon>Alphaproteobacteria</taxon>
        <taxon>Acetobacterales</taxon>
        <taxon>Acetobacteraceae</taxon>
        <taxon>Entomobacter</taxon>
    </lineage>
</organism>
<dbReference type="PRINTS" id="PR00834">
    <property type="entry name" value="PROTEASES2C"/>
</dbReference>
<feature type="domain" description="PDZ" evidence="6">
    <location>
        <begin position="330"/>
        <end position="378"/>
    </location>
</feature>
<dbReference type="SUPFAM" id="SSF50494">
    <property type="entry name" value="Trypsin-like serine proteases"/>
    <property type="match status" value="1"/>
</dbReference>
<dbReference type="InterPro" id="IPR009003">
    <property type="entry name" value="Peptidase_S1_PA"/>
</dbReference>
<evidence type="ECO:0000256" key="3">
    <source>
        <dbReference type="ARBA" id="ARBA00022801"/>
    </source>
</evidence>
<dbReference type="PANTHER" id="PTHR22939:SF129">
    <property type="entry name" value="SERINE PROTEASE HTRA2, MITOCHONDRIAL"/>
    <property type="match status" value="1"/>
</dbReference>
<comment type="similarity">
    <text evidence="1">Belongs to the peptidase S1C family.</text>
</comment>
<dbReference type="Pfam" id="PF13180">
    <property type="entry name" value="PDZ_2"/>
    <property type="match status" value="1"/>
</dbReference>
<evidence type="ECO:0000256" key="5">
    <source>
        <dbReference type="SAM" id="MobiDB-lite"/>
    </source>
</evidence>
<evidence type="ECO:0000259" key="6">
    <source>
        <dbReference type="PROSITE" id="PS50106"/>
    </source>
</evidence>
<evidence type="ECO:0000313" key="8">
    <source>
        <dbReference type="Proteomes" id="UP000516349"/>
    </source>
</evidence>
<dbReference type="PROSITE" id="PS50106">
    <property type="entry name" value="PDZ"/>
    <property type="match status" value="1"/>
</dbReference>
<dbReference type="Proteomes" id="UP000516349">
    <property type="component" value="Chromosome"/>
</dbReference>
<gene>
    <name evidence="7" type="ORF">JGUZn3_23320</name>
</gene>
<dbReference type="Gene3D" id="2.40.10.120">
    <property type="match status" value="1"/>
</dbReference>
<dbReference type="GO" id="GO:0006508">
    <property type="term" value="P:proteolysis"/>
    <property type="evidence" value="ECO:0007669"/>
    <property type="project" value="UniProtKB-KW"/>
</dbReference>
<dbReference type="KEGG" id="ebla:JGUZn3_23320"/>
<dbReference type="InterPro" id="IPR001940">
    <property type="entry name" value="Peptidase_S1C"/>
</dbReference>
<dbReference type="SUPFAM" id="SSF50156">
    <property type="entry name" value="PDZ domain-like"/>
    <property type="match status" value="1"/>
</dbReference>
<accession>A0A7H1NUS2</accession>
<reference evidence="7 8" key="1">
    <citation type="submission" date="2020-08" db="EMBL/GenBank/DDBJ databases">
        <title>Complete genome sequence of Entomobacter blattae G55GP.</title>
        <authorList>
            <person name="Poehlein A."/>
            <person name="Guzman J."/>
            <person name="Daniel R."/>
            <person name="Vilcinskas A."/>
        </authorList>
    </citation>
    <scope>NUCLEOTIDE SEQUENCE [LARGE SCALE GENOMIC DNA]</scope>
    <source>
        <strain evidence="7 8">G55GP</strain>
    </source>
</reference>
<dbReference type="SMART" id="SM00228">
    <property type="entry name" value="PDZ"/>
    <property type="match status" value="1"/>
</dbReference>
<feature type="region of interest" description="Disordered" evidence="5">
    <location>
        <begin position="62"/>
        <end position="91"/>
    </location>
</feature>
<dbReference type="Gene3D" id="2.30.42.10">
    <property type="match status" value="1"/>
</dbReference>
<keyword evidence="3" id="KW-0378">Hydrolase</keyword>
<evidence type="ECO:0000313" key="7">
    <source>
        <dbReference type="EMBL" id="QNT79532.1"/>
    </source>
</evidence>
<keyword evidence="4" id="KW-0720">Serine protease</keyword>
<dbReference type="InterPro" id="IPR001478">
    <property type="entry name" value="PDZ"/>
</dbReference>
<evidence type="ECO:0000256" key="1">
    <source>
        <dbReference type="ARBA" id="ARBA00010541"/>
    </source>
</evidence>
<keyword evidence="2" id="KW-0645">Protease</keyword>
<proteinExistence type="inferred from homology"/>
<dbReference type="InterPro" id="IPR036034">
    <property type="entry name" value="PDZ_sf"/>
</dbReference>
<dbReference type="EMBL" id="CP060244">
    <property type="protein sequence ID" value="QNT79532.1"/>
    <property type="molecule type" value="Genomic_DNA"/>
</dbReference>